<proteinExistence type="inferred from homology"/>
<dbReference type="InterPro" id="IPR035903">
    <property type="entry name" value="HesB-like_dom_sf"/>
</dbReference>
<evidence type="ECO:0000313" key="4">
    <source>
        <dbReference type="Proteomes" id="UP000199437"/>
    </source>
</evidence>
<dbReference type="Proteomes" id="UP000199437">
    <property type="component" value="Unassembled WGS sequence"/>
</dbReference>
<accession>A0A1I0P1A1</accession>
<dbReference type="PANTHER" id="PTHR10072:SF41">
    <property type="entry name" value="IRON-SULFUR CLUSTER ASSEMBLY 1 HOMOLOG, MITOCHONDRIAL"/>
    <property type="match status" value="1"/>
</dbReference>
<dbReference type="SUPFAM" id="SSF89360">
    <property type="entry name" value="HesB-like domain"/>
    <property type="match status" value="1"/>
</dbReference>
<reference evidence="4" key="1">
    <citation type="submission" date="2016-10" db="EMBL/GenBank/DDBJ databases">
        <authorList>
            <person name="Varghese N."/>
            <person name="Submissions S."/>
        </authorList>
    </citation>
    <scope>NUCLEOTIDE SEQUENCE [LARGE SCALE GENOMIC DNA]</scope>
    <source>
        <strain evidence="4">CGMCC 1.12402</strain>
    </source>
</reference>
<dbReference type="GO" id="GO:0051537">
    <property type="term" value="F:2 iron, 2 sulfur cluster binding"/>
    <property type="evidence" value="ECO:0007669"/>
    <property type="project" value="TreeGrafter"/>
</dbReference>
<dbReference type="InterPro" id="IPR016092">
    <property type="entry name" value="ATAP"/>
</dbReference>
<dbReference type="OrthoDB" id="9801228at2"/>
<name>A0A1I0P1A1_9BACT</name>
<dbReference type="EMBL" id="FOIR01000001">
    <property type="protein sequence ID" value="SEW07944.1"/>
    <property type="molecule type" value="Genomic_DNA"/>
</dbReference>
<protein>
    <submittedName>
        <fullName evidence="3">Iron-sulfur cluster assembly protein</fullName>
    </submittedName>
</protein>
<gene>
    <name evidence="3" type="ORF">SAMN05216290_1641</name>
</gene>
<dbReference type="STRING" id="1267423.SAMN05216290_1641"/>
<dbReference type="GO" id="GO:0005737">
    <property type="term" value="C:cytoplasm"/>
    <property type="evidence" value="ECO:0007669"/>
    <property type="project" value="TreeGrafter"/>
</dbReference>
<evidence type="ECO:0000313" key="3">
    <source>
        <dbReference type="EMBL" id="SEW07944.1"/>
    </source>
</evidence>
<feature type="domain" description="Core" evidence="2">
    <location>
        <begin position="7"/>
        <end position="99"/>
    </location>
</feature>
<dbReference type="AlphaFoldDB" id="A0A1I0P1A1"/>
<sequence>MTLEPVSLTPAAISEVKEIMQNKSIPEGYGLRIGVKGGAGCAGLGYQLGFDKPKEGDITYTIEGIPIHVEKRQTMYLVGLEVDYYIGNDAQGFTFVNTNNVSSD</sequence>
<dbReference type="RefSeq" id="WP_090258011.1">
    <property type="nucleotide sequence ID" value="NZ_FOIR01000001.1"/>
</dbReference>
<dbReference type="NCBIfam" id="TIGR00049">
    <property type="entry name" value="iron-sulfur cluster assembly accessory protein"/>
    <property type="match status" value="1"/>
</dbReference>
<dbReference type="InterPro" id="IPR050322">
    <property type="entry name" value="Fe-S_cluster_asmbl/transfer"/>
</dbReference>
<evidence type="ECO:0000256" key="1">
    <source>
        <dbReference type="ARBA" id="ARBA00006718"/>
    </source>
</evidence>
<keyword evidence="4" id="KW-1185">Reference proteome</keyword>
<dbReference type="InterPro" id="IPR000361">
    <property type="entry name" value="ATAP_core_dom"/>
</dbReference>
<dbReference type="Pfam" id="PF01521">
    <property type="entry name" value="Fe-S_biosyn"/>
    <property type="match status" value="1"/>
</dbReference>
<dbReference type="GO" id="GO:0016226">
    <property type="term" value="P:iron-sulfur cluster assembly"/>
    <property type="evidence" value="ECO:0007669"/>
    <property type="project" value="InterPro"/>
</dbReference>
<evidence type="ECO:0000259" key="2">
    <source>
        <dbReference type="Pfam" id="PF01521"/>
    </source>
</evidence>
<dbReference type="PANTHER" id="PTHR10072">
    <property type="entry name" value="IRON-SULFUR CLUSTER ASSEMBLY PROTEIN"/>
    <property type="match status" value="1"/>
</dbReference>
<dbReference type="GeneID" id="99986365"/>
<dbReference type="Gene3D" id="2.60.300.12">
    <property type="entry name" value="HesB-like domain"/>
    <property type="match status" value="1"/>
</dbReference>
<comment type="similarity">
    <text evidence="1">Belongs to the HesB/IscA family.</text>
</comment>
<organism evidence="3 4">
    <name type="scientific">Roseivirga pacifica</name>
    <dbReference type="NCBI Taxonomy" id="1267423"/>
    <lineage>
        <taxon>Bacteria</taxon>
        <taxon>Pseudomonadati</taxon>
        <taxon>Bacteroidota</taxon>
        <taxon>Cytophagia</taxon>
        <taxon>Cytophagales</taxon>
        <taxon>Roseivirgaceae</taxon>
        <taxon>Roseivirga</taxon>
    </lineage>
</organism>